<dbReference type="CDD" id="cd11529">
    <property type="entry name" value="NTP-PPase_MazG_Cterm"/>
    <property type="match status" value="1"/>
</dbReference>
<feature type="domain" description="NTP pyrophosphohydrolase MazG-like" evidence="1">
    <location>
        <begin position="30"/>
        <end position="103"/>
    </location>
</feature>
<accession>A0A1I4CYK5</accession>
<dbReference type="InterPro" id="IPR011551">
    <property type="entry name" value="NTP_PyrPHydrolase_MazG"/>
</dbReference>
<dbReference type="InterPro" id="IPR048015">
    <property type="entry name" value="NTP-PPase_MazG-like_N"/>
</dbReference>
<dbReference type="Proteomes" id="UP000199598">
    <property type="component" value="Unassembled WGS sequence"/>
</dbReference>
<dbReference type="SUPFAM" id="SSF101386">
    <property type="entry name" value="all-alpha NTP pyrophosphatases"/>
    <property type="match status" value="2"/>
</dbReference>
<sequence length="277" mass="31753">MLPSRDISRLIEIMKALRTPETGCPWDLEQNFKTISPYTIEEAYEVADAIEREDLSDLKEELGDLLLQVIYHSRMAEEEDAFAFGDVVEAITKKMIRRHPHVFGDDEQKAAGFPKGTWDRIKEEEKQERKQQRAEMGLIDQMPRFLDEVPSAFPALTEAEKLQHRASKVGFDWGAAEPVLDKIKEEVEELTVEVTASTPDRRKIEDELGDVLFAIANLARHLEIQPEAALKRTNAKFRRRFAHIEDAATAEQRPLKDLSLDEMEAHWQAAKKFDPAS</sequence>
<protein>
    <submittedName>
        <fullName evidence="2">ATP diphosphatase</fullName>
    </submittedName>
</protein>
<dbReference type="NCBIfam" id="TIGR00444">
    <property type="entry name" value="mazG"/>
    <property type="match status" value="1"/>
</dbReference>
<gene>
    <name evidence="2" type="ORF">SAMN04488518_11050</name>
</gene>
<evidence type="ECO:0000313" key="3">
    <source>
        <dbReference type="Proteomes" id="UP000199598"/>
    </source>
</evidence>
<dbReference type="RefSeq" id="WP_093521639.1">
    <property type="nucleotide sequence ID" value="NZ_FOSK01000010.1"/>
</dbReference>
<keyword evidence="3" id="KW-1185">Reference proteome</keyword>
<proteinExistence type="predicted"/>
<organism evidence="2 3">
    <name type="scientific">Pseudovibrio ascidiaceicola</name>
    <dbReference type="NCBI Taxonomy" id="285279"/>
    <lineage>
        <taxon>Bacteria</taxon>
        <taxon>Pseudomonadati</taxon>
        <taxon>Pseudomonadota</taxon>
        <taxon>Alphaproteobacteria</taxon>
        <taxon>Hyphomicrobiales</taxon>
        <taxon>Stappiaceae</taxon>
        <taxon>Pseudovibrio</taxon>
    </lineage>
</organism>
<dbReference type="CDD" id="cd11528">
    <property type="entry name" value="NTP-PPase_MazG_Nterm"/>
    <property type="match status" value="1"/>
</dbReference>
<comment type="caution">
    <text evidence="2">The sequence shown here is derived from an EMBL/GenBank/DDBJ whole genome shotgun (WGS) entry which is preliminary data.</text>
</comment>
<feature type="domain" description="NTP pyrophosphohydrolase MazG-like" evidence="1">
    <location>
        <begin position="180"/>
        <end position="243"/>
    </location>
</feature>
<dbReference type="EMBL" id="FOSK01000010">
    <property type="protein sequence ID" value="SFK84951.1"/>
    <property type="molecule type" value="Genomic_DNA"/>
</dbReference>
<dbReference type="InterPro" id="IPR004518">
    <property type="entry name" value="MazG-like_dom"/>
</dbReference>
<name>A0A1I4CYK5_9HYPH</name>
<dbReference type="Pfam" id="PF03819">
    <property type="entry name" value="MazG"/>
    <property type="match status" value="2"/>
</dbReference>
<dbReference type="PANTHER" id="PTHR30522:SF0">
    <property type="entry name" value="NUCLEOSIDE TRIPHOSPHATE PYROPHOSPHOHYDROLASE"/>
    <property type="match status" value="1"/>
</dbReference>
<dbReference type="PANTHER" id="PTHR30522">
    <property type="entry name" value="NUCLEOSIDE TRIPHOSPHATE PYROPHOSPHOHYDROLASE"/>
    <property type="match status" value="1"/>
</dbReference>
<dbReference type="Gene3D" id="1.10.287.1080">
    <property type="entry name" value="MazG-like"/>
    <property type="match status" value="2"/>
</dbReference>
<evidence type="ECO:0000313" key="2">
    <source>
        <dbReference type="EMBL" id="SFK84951.1"/>
    </source>
</evidence>
<evidence type="ECO:0000259" key="1">
    <source>
        <dbReference type="Pfam" id="PF03819"/>
    </source>
</evidence>
<reference evidence="2 3" key="1">
    <citation type="submission" date="2016-10" db="EMBL/GenBank/DDBJ databases">
        <authorList>
            <person name="Varghese N."/>
            <person name="Submissions S."/>
        </authorList>
    </citation>
    <scope>NUCLEOTIDE SEQUENCE [LARGE SCALE GENOMIC DNA]</scope>
    <source>
        <strain evidence="2 3">DSM 16392</strain>
    </source>
</reference>
<dbReference type="NCBIfam" id="NF007113">
    <property type="entry name" value="PRK09562.1"/>
    <property type="match status" value="1"/>
</dbReference>
<dbReference type="InterPro" id="IPR048011">
    <property type="entry name" value="NTP-PPase_MazG-like_C"/>
</dbReference>